<reference evidence="1" key="1">
    <citation type="submission" date="2020-06" db="EMBL/GenBank/DDBJ databases">
        <title>Analysis procedures for assessing recovery of high quality, complete, closed genomes from Nanopore long read metagenome sequencing.</title>
        <authorList>
            <person name="Bessarab I."/>
            <person name="Arumugam K."/>
            <person name="Haryono M."/>
            <person name="Liu X."/>
            <person name="Roy S."/>
            <person name="Zuniga-Montanez R.E."/>
            <person name="Qiu G."/>
            <person name="Drautz-Moses D.I."/>
            <person name="Law Y.Y."/>
            <person name="Wuertz S."/>
            <person name="Lauro F.M."/>
            <person name="Huson D.H."/>
            <person name="Williams R.B."/>
        </authorList>
    </citation>
    <scope>NUCLEOTIDE SEQUENCE [LARGE SCALE GENOMIC DNA]</scope>
    <source>
        <strain evidence="1">SSD2</strain>
    </source>
</reference>
<protein>
    <submittedName>
        <fullName evidence="1">Uncharacterized protein</fullName>
    </submittedName>
</protein>
<sequence>MSSCINAVSTSGITMTVDGEFYDVEKTDFIEDAYRNAEDFFDFHQAFAQAPFWIGEDAISALWDYLNG</sequence>
<gene>
    <name evidence="1" type="ORF">HZT40_11250</name>
</gene>
<dbReference type="KEGG" id="this:HZT40_11250"/>
<organism evidence="1 2">
    <name type="scientific">Candidatus Thiothrix singaporensis</name>
    <dbReference type="NCBI Taxonomy" id="2799669"/>
    <lineage>
        <taxon>Bacteria</taxon>
        <taxon>Pseudomonadati</taxon>
        <taxon>Pseudomonadota</taxon>
        <taxon>Gammaproteobacteria</taxon>
        <taxon>Thiotrichales</taxon>
        <taxon>Thiotrichaceae</taxon>
        <taxon>Thiothrix</taxon>
    </lineage>
</organism>
<evidence type="ECO:0000313" key="1">
    <source>
        <dbReference type="EMBL" id="QLQ32066.1"/>
    </source>
</evidence>
<keyword evidence="2" id="KW-1185">Reference proteome</keyword>
<proteinExistence type="predicted"/>
<accession>A0A7L6ASE4</accession>
<dbReference type="AlphaFoldDB" id="A0A7L6ASE4"/>
<dbReference type="Proteomes" id="UP000510621">
    <property type="component" value="Chromosome"/>
</dbReference>
<evidence type="ECO:0000313" key="2">
    <source>
        <dbReference type="Proteomes" id="UP000510621"/>
    </source>
</evidence>
<dbReference type="EMBL" id="CP059265">
    <property type="protein sequence ID" value="QLQ32066.1"/>
    <property type="molecule type" value="Genomic_DNA"/>
</dbReference>
<name>A0A7L6ASE4_9GAMM</name>